<accession>A0ABZ1CUR8</accession>
<gene>
    <name evidence="2" type="ORF">IL334_002442</name>
</gene>
<sequence>MPPLFTSTSWTTIIRKIATVMVYSPKPAIVISGGARAAPKRTINNLQKTRQAINQVINQSFPSISTPSHQLNHATIPIKTSARGFTSFSTSNGSYIRSARNGPVRQNIQNSGSRPKWRNGPAIQANIGLGKARTFASAPAQSMLHGNIPIVLRAFASLLDDENKHGNHKYVLPRASRYTPYSREKFNRREKRRVSCKSIDSSFIEDLKHYFPLSCSTEKKNGEEEVVQLPLTPETLVTEGKITVLALPLSPSLEALLSPTAQLPYHDTSIGISILARLTQGLLPIHEAFSIHSSTRIIPLLTKLDGLGVLDYHPGSARTESEVVHDSNGQPDILRLIFNDRSISDVKLLLGESLRSSEEGQWWCLYEDQKLDLTSEERNEMIEQWGSPIIKPTVSRTQIQSEQLIFPTLDVSVNTLGDDQSGVDVLFDASESIVSTPSEGEDSWPSTGMSTPFVDPISSSASSTSISLTASLLSRLSESESNLSYQGTWSVHPSDSDSDIESAFAESEEWAQVDQMLSPSDHEQDQREEGSVLVNWSGSGQGFGFLAQPW</sequence>
<evidence type="ECO:0000313" key="3">
    <source>
        <dbReference type="Proteomes" id="UP001329825"/>
    </source>
</evidence>
<proteinExistence type="predicted"/>
<dbReference type="GeneID" id="87954573"/>
<dbReference type="RefSeq" id="XP_062790239.1">
    <property type="nucleotide sequence ID" value="XM_062934188.1"/>
</dbReference>
<evidence type="ECO:0000313" key="2">
    <source>
        <dbReference type="EMBL" id="WRT65499.1"/>
    </source>
</evidence>
<dbReference type="Proteomes" id="UP001329825">
    <property type="component" value="Chromosome 3"/>
</dbReference>
<name>A0ABZ1CUR8_9TREE</name>
<evidence type="ECO:0000256" key="1">
    <source>
        <dbReference type="SAM" id="MobiDB-lite"/>
    </source>
</evidence>
<feature type="region of interest" description="Disordered" evidence="1">
    <location>
        <begin position="511"/>
        <end position="531"/>
    </location>
</feature>
<organism evidence="2 3">
    <name type="scientific">Kwoniella shivajii</name>
    <dbReference type="NCBI Taxonomy" id="564305"/>
    <lineage>
        <taxon>Eukaryota</taxon>
        <taxon>Fungi</taxon>
        <taxon>Dikarya</taxon>
        <taxon>Basidiomycota</taxon>
        <taxon>Agaricomycotina</taxon>
        <taxon>Tremellomycetes</taxon>
        <taxon>Tremellales</taxon>
        <taxon>Cryptococcaceae</taxon>
        <taxon>Kwoniella</taxon>
    </lineage>
</organism>
<protein>
    <submittedName>
        <fullName evidence="2">Uncharacterized protein</fullName>
    </submittedName>
</protein>
<keyword evidence="3" id="KW-1185">Reference proteome</keyword>
<reference evidence="2 3" key="1">
    <citation type="submission" date="2024-01" db="EMBL/GenBank/DDBJ databases">
        <title>Comparative genomics of Cryptococcus and Kwoniella reveals pathogenesis evolution and contrasting modes of karyotype evolution via chromosome fusion or intercentromeric recombination.</title>
        <authorList>
            <person name="Coelho M.A."/>
            <person name="David-Palma M."/>
            <person name="Shea T."/>
            <person name="Bowers K."/>
            <person name="McGinley-Smith S."/>
            <person name="Mohammad A.W."/>
            <person name="Gnirke A."/>
            <person name="Yurkov A.M."/>
            <person name="Nowrousian M."/>
            <person name="Sun S."/>
            <person name="Cuomo C.A."/>
            <person name="Heitman J."/>
        </authorList>
    </citation>
    <scope>NUCLEOTIDE SEQUENCE [LARGE SCALE GENOMIC DNA]</scope>
    <source>
        <strain evidence="2">CBS 11374</strain>
    </source>
</reference>
<dbReference type="EMBL" id="CP141883">
    <property type="protein sequence ID" value="WRT65499.1"/>
    <property type="molecule type" value="Genomic_DNA"/>
</dbReference>
<feature type="compositionally biased region" description="Basic and acidic residues" evidence="1">
    <location>
        <begin position="520"/>
        <end position="530"/>
    </location>
</feature>